<gene>
    <name evidence="2" type="ORF">H8D24_05950</name>
</gene>
<reference evidence="2 3" key="1">
    <citation type="submission" date="2020-08" db="EMBL/GenBank/DDBJ databases">
        <title>Bridging the membrane lipid divide: bacteria of the FCB group superphylum have the potential to synthesize archaeal ether lipids.</title>
        <authorList>
            <person name="Villanueva L."/>
            <person name="Von Meijenfeldt F.A.B."/>
            <person name="Westbye A.B."/>
            <person name="Yadav S."/>
            <person name="Hopmans E.C."/>
            <person name="Dutilh B.E."/>
            <person name="Sinninghe Damste J.S."/>
        </authorList>
    </citation>
    <scope>NUCLEOTIDE SEQUENCE [LARGE SCALE GENOMIC DNA]</scope>
    <source>
        <strain evidence="2">NIOZ-UU100</strain>
    </source>
</reference>
<dbReference type="EMBL" id="JACNFK010000030">
    <property type="protein sequence ID" value="MBC8519929.1"/>
    <property type="molecule type" value="Genomic_DNA"/>
</dbReference>
<name>A0A8J6TNJ3_9GAMM</name>
<sequence length="458" mass="51544">MLTQKQRLYAFTTLLLLLLTAIFLGSLVLSAVSIAGLVTVYFFAPKKEETIESTKPPDRGNLSEEMMVDISEDVAEDADKDADEDADEDTDDVTDDTVENIAEESSLTEDPETFAADEVGQEDDDRWLSTRERADALFEICNIHDRFRLTPTELPISLLIGPVEPVDVEHLTGEQLGEAISFKEDMDTLSSTFGFADPQMLFDHLLYGSISQDRDRRIKELLNSITPRVIESKSIQNRETREIVYSSIFDELVAAGEFLPSERNDVVEKWHQEFVDIPPGDETDEDPDNGDSAEKIDTALDSIDKSMAGDPPSHTPQKIEKRPQKKAVNPRVKKIEKAQKLAKRHGITLENLIHTEETSEEESDRLLDLIISARGDIGEEYSGYTNDSAADLLIESLLRVQLQNRTVDLYKSYQHLSDYETIEQNVMDSLVQEFGSVVINNHRSSIEQNLEWAANDDG</sequence>
<evidence type="ECO:0000313" key="3">
    <source>
        <dbReference type="Proteomes" id="UP000654401"/>
    </source>
</evidence>
<evidence type="ECO:0000313" key="2">
    <source>
        <dbReference type="EMBL" id="MBC8519929.1"/>
    </source>
</evidence>
<evidence type="ECO:0000256" key="1">
    <source>
        <dbReference type="SAM" id="MobiDB-lite"/>
    </source>
</evidence>
<dbReference type="Proteomes" id="UP000654401">
    <property type="component" value="Unassembled WGS sequence"/>
</dbReference>
<comment type="caution">
    <text evidence="2">The sequence shown here is derived from an EMBL/GenBank/DDBJ whole genome shotgun (WGS) entry which is preliminary data.</text>
</comment>
<proteinExistence type="predicted"/>
<feature type="region of interest" description="Disordered" evidence="1">
    <location>
        <begin position="303"/>
        <end position="331"/>
    </location>
</feature>
<protein>
    <submittedName>
        <fullName evidence="2">Uncharacterized protein</fullName>
    </submittedName>
</protein>
<feature type="region of interest" description="Disordered" evidence="1">
    <location>
        <begin position="76"/>
        <end position="95"/>
    </location>
</feature>
<accession>A0A8J6TNJ3</accession>
<organism evidence="2 3">
    <name type="scientific">Candidatus Thiopontia autotrophica</name>
    <dbReference type="NCBI Taxonomy" id="2841688"/>
    <lineage>
        <taxon>Bacteria</taxon>
        <taxon>Pseudomonadati</taxon>
        <taxon>Pseudomonadota</taxon>
        <taxon>Gammaproteobacteria</taxon>
        <taxon>Candidatus Thiopontia</taxon>
    </lineage>
</organism>
<dbReference type="AlphaFoldDB" id="A0A8J6TNJ3"/>